<feature type="compositionally biased region" description="Low complexity" evidence="12">
    <location>
        <begin position="1270"/>
        <end position="1322"/>
    </location>
</feature>
<comment type="similarity">
    <text evidence="11">Belongs to the class I-like SAM-binding methyltransferase superfamily. DOT1 family.</text>
</comment>
<feature type="region of interest" description="Disordered" evidence="12">
    <location>
        <begin position="1354"/>
        <end position="1373"/>
    </location>
</feature>
<evidence type="ECO:0000256" key="12">
    <source>
        <dbReference type="SAM" id="MobiDB-lite"/>
    </source>
</evidence>
<dbReference type="PANTHER" id="PTHR21451">
    <property type="entry name" value="HISTONE H3 METHYLTRANSFERASE"/>
    <property type="match status" value="1"/>
</dbReference>
<feature type="compositionally biased region" description="Polar residues" evidence="12">
    <location>
        <begin position="960"/>
        <end position="973"/>
    </location>
</feature>
<dbReference type="Proteomes" id="UP000242188">
    <property type="component" value="Unassembled WGS sequence"/>
</dbReference>
<comment type="function">
    <text evidence="11">Histone methyltransferase that specifically trimethylates histone H3 to form H3K79me3. This methylation is required for telomere silencing and for the pachytene checkpoint during the meiotic cell cycle by allowing the recruitment of RAD9 to double strand breaks. Nucleosomes are preferred as substrate compared to free histone.</text>
</comment>
<feature type="compositionally biased region" description="Polar residues" evidence="12">
    <location>
        <begin position="939"/>
        <end position="949"/>
    </location>
</feature>
<dbReference type="PROSITE" id="PS51569">
    <property type="entry name" value="DOT1"/>
    <property type="match status" value="1"/>
</dbReference>
<feature type="region of interest" description="Disordered" evidence="12">
    <location>
        <begin position="333"/>
        <end position="383"/>
    </location>
</feature>
<feature type="compositionally biased region" description="Basic and acidic residues" evidence="12">
    <location>
        <begin position="1221"/>
        <end position="1234"/>
    </location>
</feature>
<dbReference type="GO" id="GO:0140956">
    <property type="term" value="F:histone H3K79 trimethyltransferase activity"/>
    <property type="evidence" value="ECO:0007669"/>
    <property type="project" value="UniProtKB-EC"/>
</dbReference>
<evidence type="ECO:0000259" key="13">
    <source>
        <dbReference type="PROSITE" id="PS51569"/>
    </source>
</evidence>
<feature type="compositionally biased region" description="Low complexity" evidence="12">
    <location>
        <begin position="916"/>
        <end position="925"/>
    </location>
</feature>
<keyword evidence="5 11" id="KW-0808">Transferase</keyword>
<feature type="region of interest" description="Disordered" evidence="12">
    <location>
        <begin position="1196"/>
        <end position="1344"/>
    </location>
</feature>
<feature type="region of interest" description="Disordered" evidence="12">
    <location>
        <begin position="1468"/>
        <end position="1504"/>
    </location>
</feature>
<feature type="compositionally biased region" description="Basic residues" evidence="12">
    <location>
        <begin position="333"/>
        <end position="345"/>
    </location>
</feature>
<evidence type="ECO:0000256" key="6">
    <source>
        <dbReference type="ARBA" id="ARBA00022691"/>
    </source>
</evidence>
<dbReference type="InterPro" id="IPR029063">
    <property type="entry name" value="SAM-dependent_MTases_sf"/>
</dbReference>
<evidence type="ECO:0000256" key="10">
    <source>
        <dbReference type="ARBA" id="ARBA00047770"/>
    </source>
</evidence>
<comment type="catalytic activity">
    <reaction evidence="10 11">
        <text>L-lysyl(79)-[histone H3] + 3 S-adenosyl-L-methionine = N(6),N(6),N(6)-trimethyl-L-lysyl(79)-[histone H3] + 3 S-adenosyl-L-homocysteine + 3 H(+)</text>
        <dbReference type="Rhea" id="RHEA:60328"/>
        <dbReference type="Rhea" id="RHEA-COMP:15549"/>
        <dbReference type="Rhea" id="RHEA-COMP:15552"/>
        <dbReference type="ChEBI" id="CHEBI:15378"/>
        <dbReference type="ChEBI" id="CHEBI:29969"/>
        <dbReference type="ChEBI" id="CHEBI:57856"/>
        <dbReference type="ChEBI" id="CHEBI:59789"/>
        <dbReference type="ChEBI" id="CHEBI:61961"/>
        <dbReference type="EC" id="2.1.1.360"/>
    </reaction>
</comment>
<keyword evidence="4 11" id="KW-0489">Methyltransferase</keyword>
<comment type="subcellular location">
    <subcellularLocation>
        <location evidence="1 11">Nucleus</location>
    </subcellularLocation>
</comment>
<evidence type="ECO:0000256" key="9">
    <source>
        <dbReference type="ARBA" id="ARBA00029821"/>
    </source>
</evidence>
<dbReference type="EC" id="2.1.1.360" evidence="2 11"/>
<feature type="region of interest" description="Disordered" evidence="12">
    <location>
        <begin position="1126"/>
        <end position="1147"/>
    </location>
</feature>
<dbReference type="GO" id="GO:0032259">
    <property type="term" value="P:methylation"/>
    <property type="evidence" value="ECO:0007669"/>
    <property type="project" value="UniProtKB-KW"/>
</dbReference>
<comment type="caution">
    <text evidence="14">The sequence shown here is derived from an EMBL/GenBank/DDBJ whole genome shotgun (WGS) entry which is preliminary data.</text>
</comment>
<dbReference type="OrthoDB" id="443402at2759"/>
<feature type="region of interest" description="Disordered" evidence="12">
    <location>
        <begin position="1042"/>
        <end position="1067"/>
    </location>
</feature>
<keyword evidence="8 11" id="KW-0539">Nucleus</keyword>
<evidence type="ECO:0000256" key="7">
    <source>
        <dbReference type="ARBA" id="ARBA00022853"/>
    </source>
</evidence>
<protein>
    <recommendedName>
        <fullName evidence="3 11">Histone-lysine N-methyltransferase, H3 lysine-79 specific</fullName>
        <ecNumber evidence="2 11">2.1.1.360</ecNumber>
    </recommendedName>
    <alternativeName>
        <fullName evidence="9 11">Histone H3-K79 methyltransferase</fullName>
    </alternativeName>
</protein>
<evidence type="ECO:0000313" key="14">
    <source>
        <dbReference type="EMBL" id="OWF54782.1"/>
    </source>
</evidence>
<feature type="compositionally biased region" description="Polar residues" evidence="12">
    <location>
        <begin position="1468"/>
        <end position="1484"/>
    </location>
</feature>
<dbReference type="SUPFAM" id="SSF53335">
    <property type="entry name" value="S-adenosyl-L-methionine-dependent methyltransferases"/>
    <property type="match status" value="1"/>
</dbReference>
<feature type="region of interest" description="Disordered" evidence="12">
    <location>
        <begin position="635"/>
        <end position="680"/>
    </location>
</feature>
<accession>A0A210R1B3</accession>
<feature type="compositionally biased region" description="Basic residues" evidence="12">
    <location>
        <begin position="1323"/>
        <end position="1332"/>
    </location>
</feature>
<proteinExistence type="inferred from homology"/>
<evidence type="ECO:0000256" key="1">
    <source>
        <dbReference type="ARBA" id="ARBA00004123"/>
    </source>
</evidence>
<dbReference type="GO" id="GO:0006281">
    <property type="term" value="P:DNA repair"/>
    <property type="evidence" value="ECO:0007669"/>
    <property type="project" value="TreeGrafter"/>
</dbReference>
<dbReference type="CDD" id="cd20902">
    <property type="entry name" value="CC_DOT1L"/>
    <property type="match status" value="1"/>
</dbReference>
<feature type="compositionally biased region" description="Polar residues" evidence="12">
    <location>
        <begin position="1354"/>
        <end position="1369"/>
    </location>
</feature>
<evidence type="ECO:0000313" key="15">
    <source>
        <dbReference type="Proteomes" id="UP000242188"/>
    </source>
</evidence>
<feature type="region of interest" description="Disordered" evidence="12">
    <location>
        <begin position="1583"/>
        <end position="1679"/>
    </location>
</feature>
<dbReference type="InterPro" id="IPR030445">
    <property type="entry name" value="H3-K79_meTrfase"/>
</dbReference>
<evidence type="ECO:0000256" key="2">
    <source>
        <dbReference type="ARBA" id="ARBA00012190"/>
    </source>
</evidence>
<keyword evidence="7 11" id="KW-0156">Chromatin regulator</keyword>
<keyword evidence="6 11" id="KW-0949">S-adenosyl-L-methionine</keyword>
<feature type="domain" description="DOT1" evidence="13">
    <location>
        <begin position="1"/>
        <end position="184"/>
    </location>
</feature>
<feature type="region of interest" description="Disordered" evidence="12">
    <location>
        <begin position="906"/>
        <end position="992"/>
    </location>
</feature>
<gene>
    <name evidence="14" type="ORF">KP79_PYT21867</name>
</gene>
<feature type="compositionally biased region" description="Low complexity" evidence="12">
    <location>
        <begin position="1126"/>
        <end position="1136"/>
    </location>
</feature>
<comment type="miscellaneous">
    <text evidence="11">In contrast to other lysine histone methyltransferases, it does not contain a SET domain, suggesting the existence of another mechanism for methylation of lysine residues of histones.</text>
</comment>
<feature type="compositionally biased region" description="Polar residues" evidence="12">
    <location>
        <begin position="644"/>
        <end position="655"/>
    </location>
</feature>
<feature type="region of interest" description="Disordered" evidence="12">
    <location>
        <begin position="713"/>
        <end position="774"/>
    </location>
</feature>
<reference evidence="14 15" key="1">
    <citation type="journal article" date="2017" name="Nat. Ecol. Evol.">
        <title>Scallop genome provides insights into evolution of bilaterian karyotype and development.</title>
        <authorList>
            <person name="Wang S."/>
            <person name="Zhang J."/>
            <person name="Jiao W."/>
            <person name="Li J."/>
            <person name="Xun X."/>
            <person name="Sun Y."/>
            <person name="Guo X."/>
            <person name="Huan P."/>
            <person name="Dong B."/>
            <person name="Zhang L."/>
            <person name="Hu X."/>
            <person name="Sun X."/>
            <person name="Wang J."/>
            <person name="Zhao C."/>
            <person name="Wang Y."/>
            <person name="Wang D."/>
            <person name="Huang X."/>
            <person name="Wang R."/>
            <person name="Lv J."/>
            <person name="Li Y."/>
            <person name="Zhang Z."/>
            <person name="Liu B."/>
            <person name="Lu W."/>
            <person name="Hui Y."/>
            <person name="Liang J."/>
            <person name="Zhou Z."/>
            <person name="Hou R."/>
            <person name="Li X."/>
            <person name="Liu Y."/>
            <person name="Li H."/>
            <person name="Ning X."/>
            <person name="Lin Y."/>
            <person name="Zhao L."/>
            <person name="Xing Q."/>
            <person name="Dou J."/>
            <person name="Li Y."/>
            <person name="Mao J."/>
            <person name="Guo H."/>
            <person name="Dou H."/>
            <person name="Li T."/>
            <person name="Mu C."/>
            <person name="Jiang W."/>
            <person name="Fu Q."/>
            <person name="Fu X."/>
            <person name="Miao Y."/>
            <person name="Liu J."/>
            <person name="Yu Q."/>
            <person name="Li R."/>
            <person name="Liao H."/>
            <person name="Li X."/>
            <person name="Kong Y."/>
            <person name="Jiang Z."/>
            <person name="Chourrout D."/>
            <person name="Li R."/>
            <person name="Bao Z."/>
        </authorList>
    </citation>
    <scope>NUCLEOTIDE SEQUENCE [LARGE SCALE GENOMIC DNA]</scope>
    <source>
        <strain evidence="14 15">PY_sf001</strain>
    </source>
</reference>
<organism evidence="14 15">
    <name type="scientific">Mizuhopecten yessoensis</name>
    <name type="common">Japanese scallop</name>
    <name type="synonym">Patinopecten yessoensis</name>
    <dbReference type="NCBI Taxonomy" id="6573"/>
    <lineage>
        <taxon>Eukaryota</taxon>
        <taxon>Metazoa</taxon>
        <taxon>Spiralia</taxon>
        <taxon>Lophotrochozoa</taxon>
        <taxon>Mollusca</taxon>
        <taxon>Bivalvia</taxon>
        <taxon>Autobranchia</taxon>
        <taxon>Pteriomorphia</taxon>
        <taxon>Pectinida</taxon>
        <taxon>Pectinoidea</taxon>
        <taxon>Pectinidae</taxon>
        <taxon>Mizuhopecten</taxon>
    </lineage>
</organism>
<dbReference type="PROSITE" id="PS51257">
    <property type="entry name" value="PROKAR_LIPOPROTEIN"/>
    <property type="match status" value="1"/>
</dbReference>
<evidence type="ECO:0000256" key="5">
    <source>
        <dbReference type="ARBA" id="ARBA00022679"/>
    </source>
</evidence>
<evidence type="ECO:0000256" key="4">
    <source>
        <dbReference type="ARBA" id="ARBA00022603"/>
    </source>
</evidence>
<sequence length="1725" mass="188861">MIKSINFSETDYFIDLGSGVGQVVLQVAAATSCKMCYGIEKAEYPAKYAEDMEKQFKRWMKWYGKKFSNYQLDKGDFLCDEMVEKINNATVIFVNNFAFGPQVDHQLKLRFANMKEGAKIVSSKAFCPLNFRITDRNLSDIGTIMHVAELSPLSGAVSWTGKAFTYFVHTIDRTLLEKYFLRMKNPKLKDDEDVRRDRRGRPIHLREKHTCCSGHGDSKPHEELKNGALKKKIRALEVNKNEMPALNVIKDHSYQAARNLDFDSASNASTATSMSGTAEEIAQVMGGPTTRRQWSECLSKPAPEVASPEHPPTFREESDENAVVVDIPKKMTRTRAAKTASKRLRNGQLRKEPHTAVGEVSSTPPVTGRKKSNLGSRARANKNKEKEKVLGLDSLNLLHTHTLMSTAASPESNDKWNDRSMVSMTNAFFKPSTQAQTVSSLETEPALQRLLDLFRHQYNKFLAYMQTPDYKSNLLLQIDQEREKQSCLKSRVAYLEKQIYGLQKDSVGQLKARMSEINFVSQLGIDTDCPADFLTKAKSIVQEHKELEGQMGTLKGQVASLEADRRKLVEVQQQVLLEKTGGINGKRNGFHKPTVQENVLKEINNSYSQKKNLITKVQELEVNLNDLQQHKLARLDDDIKGDDSPSQDSGISLTPTVPPPQSPDEAATTDMSGKPLGLYFQSTTDKSQDQTNVSADTKQIKIVTGAISGFRQTSPCNNLLDHKPSAKDSGTLGVSASSHENHSSIKSSPYMSSSLSSSSSPPPPRKPGDGYTPGALSIRILLEASGEQVRQRNRGEIASRLAGYKSGVVKDLHQDSTGKLEYERIKKEAKPAHLIDQVVHMALSSQPTDSNQGNVLVTHNKKVKLSNGVKSSAKGVALESNRPTLPVSIPLDQLQKEQLRQKILNRTGPSKHEAGDVTSQVSKQSSKSDHDAGFYSPISRPSSRGSTTESADEPGCDVTASHSYSPATASNSPRGPGYSSSRHRTDSKAKTPARVPVNNHFVENMSTQTKSNNLLHGRGQRVHTDQQKFNLAEALLQMSEVRSNKPVSPRQALPSVPTKCGDSSKSPKMRYTLESYQAADRKRLKRKKTEILENDNKKMALSSNAVSYTPSHGVLDSMLGHTSGISSFSSPDSGMSTPHVQSPLFPTARPKLKSHYNLQNSSAKDSPSKNWQAQISSGFDALVALASSELDKNREIRRKSLEGQSPSPRKSQVIPTKQHVSLRDSLRGRDNDKRRGPKTPPGSPPRSKRGPRTPPGSPHSQKKGVKGRRNNSYSSSRSRSCSLSRTSSHTQSSRSSSRSSCYSSSRSRSRSRSSSSSRSSGSGRHRNTKISLKKASETVNKPVVTHPVINSNIKPVSQQYSGNNSTSVPKQPAPLVSNAVTGTVMNNTNYCVLNNGTSFGGGMMLMTNNQLHTGTTTTGISQRPMTNQMPIIPSSIPSNLVVLSFTPQNNSMNNQILGGPTAALQTSTITQQPAPQVPNLSEQLKQCAKQPPPPPPNNDNVQKGLTLQPTAQNIHYTNPGPVFVSTAPNFSLPDLSRPPPNMALKPPNSSLPGSGGGTVVATPTGQLQMCAGGAGQPATPVFTINHRPPSITPTPIRPRSDLPPRPMTTFNERPFTPGNVGNIPDFTRPPVNLQPRLPSPAKGQHQQQGPRPQQNQPANFRGPIQIRPAISNPAGPRLDASATRFQGYATLQPTQQTSNIRLGMFANQSGPRQQFNGPGQQNWQM</sequence>
<evidence type="ECO:0000256" key="8">
    <source>
        <dbReference type="ARBA" id="ARBA00023242"/>
    </source>
</evidence>
<dbReference type="Gene3D" id="3.40.50.150">
    <property type="entry name" value="Vaccinia Virus protein VP39"/>
    <property type="match status" value="1"/>
</dbReference>
<feature type="compositionally biased region" description="Polar residues" evidence="12">
    <location>
        <begin position="1202"/>
        <end position="1219"/>
    </location>
</feature>
<feature type="compositionally biased region" description="Pro residues" evidence="12">
    <location>
        <begin position="1590"/>
        <end position="1606"/>
    </location>
</feature>
<dbReference type="Pfam" id="PF08123">
    <property type="entry name" value="DOT1"/>
    <property type="match status" value="1"/>
</dbReference>
<evidence type="ECO:0000256" key="11">
    <source>
        <dbReference type="RuleBase" id="RU271113"/>
    </source>
</evidence>
<feature type="region of interest" description="Disordered" evidence="12">
    <location>
        <begin position="300"/>
        <end position="321"/>
    </location>
</feature>
<dbReference type="FunFam" id="3.40.50.150:FF:000033">
    <property type="entry name" value="Histone-lysine N-methyltransferase, H3 lysine-79 specific"/>
    <property type="match status" value="1"/>
</dbReference>
<evidence type="ECO:0000256" key="3">
    <source>
        <dbReference type="ARBA" id="ARBA00020987"/>
    </source>
</evidence>
<dbReference type="PANTHER" id="PTHR21451:SF0">
    <property type="entry name" value="HISTONE-LYSINE N-METHYLTRANSFERASE, H3 LYSINE-79 SPECIFIC"/>
    <property type="match status" value="1"/>
</dbReference>
<feature type="compositionally biased region" description="Low complexity" evidence="12">
    <location>
        <begin position="744"/>
        <end position="759"/>
    </location>
</feature>
<dbReference type="STRING" id="6573.A0A210R1B3"/>
<dbReference type="InterPro" id="IPR025789">
    <property type="entry name" value="DOT1_dom"/>
</dbReference>
<feature type="compositionally biased region" description="Basic residues" evidence="12">
    <location>
        <begin position="1260"/>
        <end position="1269"/>
    </location>
</feature>
<name>A0A210R1B3_MIZYE</name>
<dbReference type="EMBL" id="NEDP02000888">
    <property type="protein sequence ID" value="OWF54782.1"/>
    <property type="molecule type" value="Genomic_DNA"/>
</dbReference>
<dbReference type="GO" id="GO:0005634">
    <property type="term" value="C:nucleus"/>
    <property type="evidence" value="ECO:0007669"/>
    <property type="project" value="UniProtKB-SubCell"/>
</dbReference>
<feature type="compositionally biased region" description="Low complexity" evidence="12">
    <location>
        <begin position="1644"/>
        <end position="1657"/>
    </location>
</feature>
<dbReference type="GO" id="GO:0000077">
    <property type="term" value="P:DNA damage checkpoint signaling"/>
    <property type="evidence" value="ECO:0007669"/>
    <property type="project" value="TreeGrafter"/>
</dbReference>
<keyword evidence="15" id="KW-1185">Reference proteome</keyword>